<dbReference type="EMBL" id="ACEP01000064">
    <property type="protein sequence ID" value="EEG36845.1"/>
    <property type="molecule type" value="Genomic_DNA"/>
</dbReference>
<comment type="caution">
    <text evidence="1">The sequence shown here is derived from an EMBL/GenBank/DDBJ whole genome shotgun (WGS) entry which is preliminary data.</text>
</comment>
<reference evidence="1 2" key="1">
    <citation type="submission" date="2009-01" db="EMBL/GenBank/DDBJ databases">
        <authorList>
            <person name="Fulton L."/>
            <person name="Clifton S."/>
            <person name="Fulton B."/>
            <person name="Xu J."/>
            <person name="Minx P."/>
            <person name="Pepin K.H."/>
            <person name="Johnson M."/>
            <person name="Bhonagiri V."/>
            <person name="Nash W.E."/>
            <person name="Mardis E.R."/>
            <person name="Wilson R.K."/>
        </authorList>
    </citation>
    <scope>NUCLEOTIDE SEQUENCE [LARGE SCALE GENOMIC DNA]</scope>
    <source>
        <strain evidence="1 2">DSM 3353</strain>
    </source>
</reference>
<accession>C0EVJ0</accession>
<reference evidence="1 2" key="2">
    <citation type="submission" date="2009-02" db="EMBL/GenBank/DDBJ databases">
        <title>Draft genome sequence of Eubacterium hallii (DSM 3353).</title>
        <authorList>
            <person name="Sudarsanam P."/>
            <person name="Ley R."/>
            <person name="Guruge J."/>
            <person name="Turnbaugh P.J."/>
            <person name="Mahowald M."/>
            <person name="Liep D."/>
            <person name="Gordon J."/>
        </authorList>
    </citation>
    <scope>NUCLEOTIDE SEQUENCE [LARGE SCALE GENOMIC DNA]</scope>
    <source>
        <strain evidence="1 2">DSM 3353</strain>
    </source>
</reference>
<protein>
    <submittedName>
        <fullName evidence="1">Uncharacterized protein</fullName>
    </submittedName>
</protein>
<evidence type="ECO:0000313" key="1">
    <source>
        <dbReference type="EMBL" id="EEG36845.1"/>
    </source>
</evidence>
<dbReference type="Proteomes" id="UP000003174">
    <property type="component" value="Unassembled WGS sequence"/>
</dbReference>
<gene>
    <name evidence="1" type="ORF">EUBHAL_01428</name>
</gene>
<proteinExistence type="predicted"/>
<dbReference type="AlphaFoldDB" id="C0EVJ0"/>
<name>C0EVJ0_9FIRM</name>
<sequence>MQIAGMIFQTRFSIARYHICKKKVLQTSFCKRIRNSLNKL</sequence>
<organism evidence="1 2">
    <name type="scientific">Anaerobutyricum hallii DSM 3353</name>
    <dbReference type="NCBI Taxonomy" id="411469"/>
    <lineage>
        <taxon>Bacteria</taxon>
        <taxon>Bacillati</taxon>
        <taxon>Bacillota</taxon>
        <taxon>Clostridia</taxon>
        <taxon>Lachnospirales</taxon>
        <taxon>Lachnospiraceae</taxon>
        <taxon>Anaerobutyricum</taxon>
    </lineage>
</organism>
<evidence type="ECO:0000313" key="2">
    <source>
        <dbReference type="Proteomes" id="UP000003174"/>
    </source>
</evidence>